<dbReference type="InterPro" id="IPR050925">
    <property type="entry name" value="Rhomboid_protease_S54"/>
</dbReference>
<dbReference type="InterPro" id="IPR022764">
    <property type="entry name" value="Peptidase_S54_rhomboid_dom"/>
</dbReference>
<evidence type="ECO:0000256" key="2">
    <source>
        <dbReference type="ARBA" id="ARBA00009045"/>
    </source>
</evidence>
<accession>A0ABR1QZI8</accession>
<reference evidence="9 10" key="1">
    <citation type="submission" date="2023-01" db="EMBL/GenBank/DDBJ databases">
        <title>Analysis of 21 Apiospora genomes using comparative genomics revels a genus with tremendous synthesis potential of carbohydrate active enzymes and secondary metabolites.</title>
        <authorList>
            <person name="Sorensen T."/>
        </authorList>
    </citation>
    <scope>NUCLEOTIDE SEQUENCE [LARGE SCALE GENOMIC DNA]</scope>
    <source>
        <strain evidence="9 10">CBS 20057</strain>
    </source>
</reference>
<dbReference type="Gene3D" id="1.20.1540.10">
    <property type="entry name" value="Rhomboid-like"/>
    <property type="match status" value="1"/>
</dbReference>
<feature type="transmembrane region" description="Helical" evidence="7">
    <location>
        <begin position="90"/>
        <end position="114"/>
    </location>
</feature>
<comment type="subcellular location">
    <subcellularLocation>
        <location evidence="1">Membrane</location>
        <topology evidence="1">Multi-pass membrane protein</topology>
    </subcellularLocation>
</comment>
<dbReference type="EMBL" id="JAQQWI010000025">
    <property type="protein sequence ID" value="KAK7993074.1"/>
    <property type="molecule type" value="Genomic_DNA"/>
</dbReference>
<dbReference type="Proteomes" id="UP001396898">
    <property type="component" value="Unassembled WGS sequence"/>
</dbReference>
<sequence length="376" mass="40628">MSAVQPARLGQLTPVSRWSCRSYLTPATTATAIRLRMNYSSSEKAAGKTALPNFAKVAIPPPLSRAAPASSAPKPIVASSTGTVRRCQRIFIWGFVGVSCVVSWSWMASTGALTKRIKSLRDIKTRMGCDDMSDEEFKAFLEKGQFDAQQLLVLQEHGEHIQGTEGAISSQALHKAVRGLRDHWQFSLRNWCEGRYYTVFTSAFTHSNTWHLSTSMAALPYLLNMAFRSSLGPWSVVSLAAGSLAGANLGTAINILYALRSSPAKGRKGEANVDAALLHAGGMGSSGIIAGVGAALLVLTPRARILGILPLWAVVPWHVVVDIYGQFGKDLRQVIRKGIAGVPLDKGDDVMYAAHLGGTAFGVLFALWKLRMGWRF</sequence>
<dbReference type="PANTHER" id="PTHR43731:SF14">
    <property type="entry name" value="PRESENILIN-ASSOCIATED RHOMBOID-LIKE PROTEIN, MITOCHONDRIAL"/>
    <property type="match status" value="1"/>
</dbReference>
<feature type="transmembrane region" description="Helical" evidence="7">
    <location>
        <begin position="234"/>
        <end position="257"/>
    </location>
</feature>
<keyword evidence="10" id="KW-1185">Reference proteome</keyword>
<keyword evidence="5 7" id="KW-1133">Transmembrane helix</keyword>
<keyword evidence="6 7" id="KW-0472">Membrane</keyword>
<evidence type="ECO:0000259" key="8">
    <source>
        <dbReference type="Pfam" id="PF01694"/>
    </source>
</evidence>
<evidence type="ECO:0000256" key="3">
    <source>
        <dbReference type="ARBA" id="ARBA00022692"/>
    </source>
</evidence>
<dbReference type="PANTHER" id="PTHR43731">
    <property type="entry name" value="RHOMBOID PROTEASE"/>
    <property type="match status" value="1"/>
</dbReference>
<evidence type="ECO:0000313" key="9">
    <source>
        <dbReference type="EMBL" id="KAK7993074.1"/>
    </source>
</evidence>
<evidence type="ECO:0000313" key="10">
    <source>
        <dbReference type="Proteomes" id="UP001396898"/>
    </source>
</evidence>
<evidence type="ECO:0000256" key="6">
    <source>
        <dbReference type="ARBA" id="ARBA00023136"/>
    </source>
</evidence>
<comment type="caution">
    <text evidence="9">The sequence shown here is derived from an EMBL/GenBank/DDBJ whole genome shotgun (WGS) entry which is preliminary data.</text>
</comment>
<evidence type="ECO:0000256" key="5">
    <source>
        <dbReference type="ARBA" id="ARBA00022989"/>
    </source>
</evidence>
<dbReference type="InterPro" id="IPR035952">
    <property type="entry name" value="Rhomboid-like_sf"/>
</dbReference>
<dbReference type="SUPFAM" id="SSF144091">
    <property type="entry name" value="Rhomboid-like"/>
    <property type="match status" value="1"/>
</dbReference>
<protein>
    <recommendedName>
        <fullName evidence="8">Peptidase S54 rhomboid domain-containing protein</fullName>
    </recommendedName>
</protein>
<evidence type="ECO:0000256" key="7">
    <source>
        <dbReference type="SAM" id="Phobius"/>
    </source>
</evidence>
<evidence type="ECO:0000256" key="4">
    <source>
        <dbReference type="ARBA" id="ARBA00022801"/>
    </source>
</evidence>
<feature type="domain" description="Peptidase S54 rhomboid" evidence="8">
    <location>
        <begin position="194"/>
        <end position="368"/>
    </location>
</feature>
<keyword evidence="4" id="KW-0378">Hydrolase</keyword>
<organism evidence="9 10">
    <name type="scientific">Apiospora marii</name>
    <dbReference type="NCBI Taxonomy" id="335849"/>
    <lineage>
        <taxon>Eukaryota</taxon>
        <taxon>Fungi</taxon>
        <taxon>Dikarya</taxon>
        <taxon>Ascomycota</taxon>
        <taxon>Pezizomycotina</taxon>
        <taxon>Sordariomycetes</taxon>
        <taxon>Xylariomycetidae</taxon>
        <taxon>Amphisphaeriales</taxon>
        <taxon>Apiosporaceae</taxon>
        <taxon>Apiospora</taxon>
    </lineage>
</organism>
<feature type="transmembrane region" description="Helical" evidence="7">
    <location>
        <begin position="277"/>
        <end position="299"/>
    </location>
</feature>
<comment type="similarity">
    <text evidence="2">Belongs to the peptidase S54 family.</text>
</comment>
<feature type="transmembrane region" description="Helical" evidence="7">
    <location>
        <begin position="350"/>
        <end position="368"/>
    </location>
</feature>
<gene>
    <name evidence="9" type="ORF">PG991_016253</name>
</gene>
<proteinExistence type="inferred from homology"/>
<dbReference type="Pfam" id="PF01694">
    <property type="entry name" value="Rhomboid"/>
    <property type="match status" value="1"/>
</dbReference>
<feature type="transmembrane region" description="Helical" evidence="7">
    <location>
        <begin position="306"/>
        <end position="327"/>
    </location>
</feature>
<name>A0ABR1QZI8_9PEZI</name>
<keyword evidence="3 7" id="KW-0812">Transmembrane</keyword>
<evidence type="ECO:0000256" key="1">
    <source>
        <dbReference type="ARBA" id="ARBA00004141"/>
    </source>
</evidence>